<organism evidence="3 4">
    <name type="scientific">Methanobacterium bryantii</name>
    <dbReference type="NCBI Taxonomy" id="2161"/>
    <lineage>
        <taxon>Archaea</taxon>
        <taxon>Methanobacteriati</taxon>
        <taxon>Methanobacteriota</taxon>
        <taxon>Methanomada group</taxon>
        <taxon>Methanobacteria</taxon>
        <taxon>Methanobacteriales</taxon>
        <taxon>Methanobacteriaceae</taxon>
        <taxon>Methanobacterium</taxon>
    </lineage>
</organism>
<evidence type="ECO:0000256" key="1">
    <source>
        <dbReference type="SAM" id="MobiDB-lite"/>
    </source>
</evidence>
<gene>
    <name evidence="3" type="ORF">ASJ80_09035</name>
</gene>
<dbReference type="Proteomes" id="UP000217784">
    <property type="component" value="Unassembled WGS sequence"/>
</dbReference>
<keyword evidence="4" id="KW-1185">Reference proteome</keyword>
<evidence type="ECO:0000256" key="2">
    <source>
        <dbReference type="SAM" id="Phobius"/>
    </source>
</evidence>
<dbReference type="EMBL" id="LMVM01000004">
    <property type="protein sequence ID" value="PAV05509.1"/>
    <property type="molecule type" value="Genomic_DNA"/>
</dbReference>
<accession>A0A2A2H7V3</accession>
<keyword evidence="2" id="KW-0472">Membrane</keyword>
<evidence type="ECO:0000313" key="4">
    <source>
        <dbReference type="Proteomes" id="UP000217784"/>
    </source>
</evidence>
<feature type="transmembrane region" description="Helical" evidence="2">
    <location>
        <begin position="12"/>
        <end position="30"/>
    </location>
</feature>
<dbReference type="RefSeq" id="WP_069585760.1">
    <property type="nucleotide sequence ID" value="NZ_LMVM01000004.1"/>
</dbReference>
<keyword evidence="2" id="KW-0812">Transmembrane</keyword>
<protein>
    <submittedName>
        <fullName evidence="3">Uncharacterized protein</fullName>
    </submittedName>
</protein>
<name>A0A2A2H7V3_METBR</name>
<proteinExistence type="predicted"/>
<keyword evidence="2" id="KW-1133">Transmembrane helix</keyword>
<evidence type="ECO:0000313" key="3">
    <source>
        <dbReference type="EMBL" id="PAV05509.1"/>
    </source>
</evidence>
<feature type="region of interest" description="Disordered" evidence="1">
    <location>
        <begin position="97"/>
        <end position="242"/>
    </location>
</feature>
<comment type="caution">
    <text evidence="3">The sequence shown here is derived from an EMBL/GenBank/DDBJ whole genome shotgun (WGS) entry which is preliminary data.</text>
</comment>
<feature type="compositionally biased region" description="Acidic residues" evidence="1">
    <location>
        <begin position="222"/>
        <end position="236"/>
    </location>
</feature>
<reference evidence="3 4" key="1">
    <citation type="journal article" date="2017" name="BMC Genomics">
        <title>Genomic analysis of methanogenic archaea reveals a shift towards energy conservation.</title>
        <authorList>
            <person name="Gilmore S.P."/>
            <person name="Henske J.K."/>
            <person name="Sexton J.A."/>
            <person name="Solomon K.V."/>
            <person name="Seppala S."/>
            <person name="Yoo J.I."/>
            <person name="Huyett L.M."/>
            <person name="Pressman A."/>
            <person name="Cogan J.Z."/>
            <person name="Kivenson V."/>
            <person name="Peng X."/>
            <person name="Tan Y."/>
            <person name="Valentine D.L."/>
            <person name="O'Malley M.A."/>
        </authorList>
    </citation>
    <scope>NUCLEOTIDE SEQUENCE [LARGE SCALE GENOMIC DNA]</scope>
    <source>
        <strain evidence="3 4">M.o.H.</strain>
    </source>
</reference>
<feature type="compositionally biased region" description="Low complexity" evidence="1">
    <location>
        <begin position="120"/>
        <end position="187"/>
    </location>
</feature>
<dbReference type="OrthoDB" id="386192at2157"/>
<sequence length="242" mass="25969">MQFPDNFPFKYVLILAIAIVTVGGVGYGVMMGNQPNTHTLQVAQPVHNGTVLKDSEKMNNLTNGTDNQNAKINEASDNQGYIDDQCTLGLITSLKKAPKNNKMSKPINKPVIKPKPPVQPNKGNQTTNNTNGNNSNQDVNSGADDNNTDNDNSNVNSGNNDNSTENNNSEIDSGDSNNNTGNNDNSTVDPSENNDNTGEDLDDGQQHESDYDPLEPGTGYNPDEDYSDDGLTDEGGDGSIFE</sequence>
<dbReference type="AlphaFoldDB" id="A0A2A2H7V3"/>